<reference evidence="6" key="1">
    <citation type="submission" date="2020-05" db="EMBL/GenBank/DDBJ databases">
        <authorList>
            <person name="Chiriac C."/>
            <person name="Salcher M."/>
            <person name="Ghai R."/>
            <person name="Kavagutti S V."/>
        </authorList>
    </citation>
    <scope>NUCLEOTIDE SEQUENCE</scope>
</reference>
<organism evidence="6">
    <name type="scientific">freshwater metagenome</name>
    <dbReference type="NCBI Taxonomy" id="449393"/>
    <lineage>
        <taxon>unclassified sequences</taxon>
        <taxon>metagenomes</taxon>
        <taxon>ecological metagenomes</taxon>
    </lineage>
</organism>
<evidence type="ECO:0000313" key="4">
    <source>
        <dbReference type="EMBL" id="CAB4867050.1"/>
    </source>
</evidence>
<evidence type="ECO:0000313" key="6">
    <source>
        <dbReference type="EMBL" id="CAB5059128.1"/>
    </source>
</evidence>
<evidence type="ECO:0000313" key="5">
    <source>
        <dbReference type="EMBL" id="CAB4923920.1"/>
    </source>
</evidence>
<dbReference type="EMBL" id="CAFBMV010000005">
    <property type="protein sequence ID" value="CAB4923920.1"/>
    <property type="molecule type" value="Genomic_DNA"/>
</dbReference>
<feature type="transmembrane region" description="Helical" evidence="1">
    <location>
        <begin position="54"/>
        <end position="71"/>
    </location>
</feature>
<evidence type="ECO:0000313" key="3">
    <source>
        <dbReference type="EMBL" id="CAB4745650.1"/>
    </source>
</evidence>
<keyword evidence="1" id="KW-0472">Membrane</keyword>
<proteinExistence type="predicted"/>
<dbReference type="EMBL" id="CAEZWT010000008">
    <property type="protein sequence ID" value="CAB4660082.1"/>
    <property type="molecule type" value="Genomic_DNA"/>
</dbReference>
<accession>A0A6J7U4S1</accession>
<gene>
    <name evidence="2" type="ORF">UFOPK2289_00439</name>
    <name evidence="3" type="ORF">UFOPK2822_00479</name>
    <name evidence="4" type="ORF">UFOPK3346_00803</name>
    <name evidence="5" type="ORF">UFOPK3670_00843</name>
    <name evidence="6" type="ORF">UFOPK4308_00890</name>
</gene>
<keyword evidence="1" id="KW-1133">Transmembrane helix</keyword>
<feature type="transmembrane region" description="Helical" evidence="1">
    <location>
        <begin position="29"/>
        <end position="47"/>
    </location>
</feature>
<dbReference type="EMBL" id="CAEZZC010000005">
    <property type="protein sequence ID" value="CAB4745650.1"/>
    <property type="molecule type" value="Genomic_DNA"/>
</dbReference>
<protein>
    <submittedName>
        <fullName evidence="6">Unannotated protein</fullName>
    </submittedName>
</protein>
<dbReference type="EMBL" id="CAFBLE010000005">
    <property type="protein sequence ID" value="CAB4867050.1"/>
    <property type="molecule type" value="Genomic_DNA"/>
</dbReference>
<keyword evidence="1" id="KW-0812">Transmembrane</keyword>
<sequence length="102" mass="10907">MRYLSAIFIGAILGFSSLALHDSYHPYGLLLALVGSILGIWLLGRAWGLRRYKLLAALVLFSVVVRAATTGVGNELLIQGNSFGNLFFIGSFIAAILAIAIP</sequence>
<evidence type="ECO:0000313" key="2">
    <source>
        <dbReference type="EMBL" id="CAB4660082.1"/>
    </source>
</evidence>
<evidence type="ECO:0000256" key="1">
    <source>
        <dbReference type="SAM" id="Phobius"/>
    </source>
</evidence>
<feature type="transmembrane region" description="Helical" evidence="1">
    <location>
        <begin position="83"/>
        <end position="101"/>
    </location>
</feature>
<dbReference type="AlphaFoldDB" id="A0A6J7U4S1"/>
<dbReference type="EMBL" id="CAFBQL010000005">
    <property type="protein sequence ID" value="CAB5059128.1"/>
    <property type="molecule type" value="Genomic_DNA"/>
</dbReference>
<name>A0A6J7U4S1_9ZZZZ</name>